<organism evidence="1 2">
    <name type="scientific">Phytophthora fragariae</name>
    <dbReference type="NCBI Taxonomy" id="53985"/>
    <lineage>
        <taxon>Eukaryota</taxon>
        <taxon>Sar</taxon>
        <taxon>Stramenopiles</taxon>
        <taxon>Oomycota</taxon>
        <taxon>Peronosporomycetes</taxon>
        <taxon>Peronosporales</taxon>
        <taxon>Peronosporaceae</taxon>
        <taxon>Phytophthora</taxon>
    </lineage>
</organism>
<dbReference type="AlphaFoldDB" id="A0A6G0RV50"/>
<accession>A0A6G0RV50</accession>
<dbReference type="Proteomes" id="UP000486351">
    <property type="component" value="Unassembled WGS sequence"/>
</dbReference>
<reference evidence="1 2" key="1">
    <citation type="submission" date="2018-09" db="EMBL/GenBank/DDBJ databases">
        <title>Genomic investigation of the strawberry pathogen Phytophthora fragariae indicates pathogenicity is determined by transcriptional variation in three key races.</title>
        <authorList>
            <person name="Adams T.M."/>
            <person name="Armitage A.D."/>
            <person name="Sobczyk M.K."/>
            <person name="Bates H.J."/>
            <person name="Dunwell J.M."/>
            <person name="Nellist C.F."/>
            <person name="Harrison R.J."/>
        </authorList>
    </citation>
    <scope>NUCLEOTIDE SEQUENCE [LARGE SCALE GENOMIC DNA]</scope>
    <source>
        <strain evidence="1 2">NOV-77</strain>
    </source>
</reference>
<evidence type="ECO:0000313" key="2">
    <source>
        <dbReference type="Proteomes" id="UP000486351"/>
    </source>
</evidence>
<gene>
    <name evidence="1" type="ORF">PF008_g9975</name>
</gene>
<dbReference type="EMBL" id="QXFY01000492">
    <property type="protein sequence ID" value="KAE9342814.1"/>
    <property type="molecule type" value="Genomic_DNA"/>
</dbReference>
<proteinExistence type="predicted"/>
<comment type="caution">
    <text evidence="1">The sequence shown here is derived from an EMBL/GenBank/DDBJ whole genome shotgun (WGS) entry which is preliminary data.</text>
</comment>
<sequence length="467" mass="52009">MSGVPTLWRAMEALPAGAALLTRVLTYLDTVSLVSLLQVEKRSRNSARKLFAASQRARARLALASLCFSRLRVEFQAYYQVLETHNIPRSSDPRVPPRVVSLWTERGQVDGGSVTLKPNELPSVHKDGVTIRFVSDLNAAGKRPMLSNVVQRNRRIYTMVTVKLLRSNSAGENRGSATGDGLVLRSYSYLKEFGEWKTPTLPEKRMLAAASVGSRHGRFDLCSQDGSVILELEVPTGTDAQTDYFLVKQATVSIHMQELLQQHFHSLRPIRSLPEPTRRESCSISITFRSMTGGLVAKCCTPGYITVEQQNGEDEAAQASEDRPRQRTGIEKFEFVTCRTDSDSDHSVKIALPTDPGYAWIEVRGTDEGTPSRSSMYFYAVALHYGSRLVPGQSDSRVVQLNWLPGVLESFPTLESRHRRCLKGNLRMVTSSHAGTLQELTLVAQRLPAARLERYAARIESYTRHGA</sequence>
<protein>
    <submittedName>
        <fullName evidence="1">Uncharacterized protein</fullName>
    </submittedName>
</protein>
<evidence type="ECO:0000313" key="1">
    <source>
        <dbReference type="EMBL" id="KAE9342814.1"/>
    </source>
</evidence>
<name>A0A6G0RV50_9STRA</name>